<feature type="region of interest" description="Disordered" evidence="1">
    <location>
        <begin position="44"/>
        <end position="147"/>
    </location>
</feature>
<feature type="transmembrane region" description="Helical" evidence="2">
    <location>
        <begin position="241"/>
        <end position="269"/>
    </location>
</feature>
<keyword evidence="2" id="KW-0472">Membrane</keyword>
<dbReference type="AlphaFoldDB" id="A0A6B3BXC6"/>
<sequence>MGIESDQVVYEYLSRVGDLAQQRQLPSGERMRLVSGLRAEIDRRRSRATVDSPASVRRILDRIGSPDEVVAGAGPGPGVPGAPEAPRTSVPVQRDREEPQRKGKGLGRLVPRPRPAEAGKEAGVAEPFAPFPMGGDPAPPHLAGTDELGDADWWLAGRTGPLTDTDSLPAGFVGGVEIPDLLKPPRPQKPQPKPTDEAVEATEDDASAVEGDAEDEIADAPRRRLRRLRLPLPSGSWSNPLLLLAAGLLVAGAVLGNIYALLVGWAIAYASRRLSQAETKWAVVYLPGAAVAAGAGWLWGRTRGRWGDPIAEGHMNEAIGQTWPWVVKGAAIVSALFLVWRSQRRR</sequence>
<feature type="compositionally biased region" description="Pro residues" evidence="1">
    <location>
        <begin position="182"/>
        <end position="193"/>
    </location>
</feature>
<organism evidence="3">
    <name type="scientific">Streptomyces sp. SID12501</name>
    <dbReference type="NCBI Taxonomy" id="2706042"/>
    <lineage>
        <taxon>Bacteria</taxon>
        <taxon>Bacillati</taxon>
        <taxon>Actinomycetota</taxon>
        <taxon>Actinomycetes</taxon>
        <taxon>Kitasatosporales</taxon>
        <taxon>Streptomycetaceae</taxon>
        <taxon>Streptomyces</taxon>
    </lineage>
</organism>
<keyword evidence="2" id="KW-0812">Transmembrane</keyword>
<accession>A0A6B3BXC6</accession>
<feature type="transmembrane region" description="Helical" evidence="2">
    <location>
        <begin position="322"/>
        <end position="340"/>
    </location>
</feature>
<name>A0A6B3BXC6_9ACTN</name>
<comment type="caution">
    <text evidence="3">The sequence shown here is derived from an EMBL/GenBank/DDBJ whole genome shotgun (WGS) entry which is preliminary data.</text>
</comment>
<gene>
    <name evidence="3" type="ORF">G3I71_25165</name>
</gene>
<evidence type="ECO:0000256" key="2">
    <source>
        <dbReference type="SAM" id="Phobius"/>
    </source>
</evidence>
<feature type="compositionally biased region" description="Acidic residues" evidence="1">
    <location>
        <begin position="197"/>
        <end position="217"/>
    </location>
</feature>
<reference evidence="3" key="1">
    <citation type="submission" date="2020-01" db="EMBL/GenBank/DDBJ databases">
        <title>Insect and environment-associated Actinomycetes.</title>
        <authorList>
            <person name="Currrie C."/>
            <person name="Chevrette M."/>
            <person name="Carlson C."/>
            <person name="Stubbendieck R."/>
            <person name="Wendt-Pienkowski E."/>
        </authorList>
    </citation>
    <scope>NUCLEOTIDE SEQUENCE</scope>
    <source>
        <strain evidence="3">SID12501</strain>
    </source>
</reference>
<dbReference type="RefSeq" id="WP_164317512.1">
    <property type="nucleotide sequence ID" value="NZ_JAAGLU010000021.1"/>
</dbReference>
<evidence type="ECO:0000313" key="3">
    <source>
        <dbReference type="EMBL" id="NEC89028.1"/>
    </source>
</evidence>
<feature type="region of interest" description="Disordered" evidence="1">
    <location>
        <begin position="164"/>
        <end position="217"/>
    </location>
</feature>
<protein>
    <submittedName>
        <fullName evidence="3">Uncharacterized protein</fullName>
    </submittedName>
</protein>
<dbReference type="EMBL" id="JAAGLU010000021">
    <property type="protein sequence ID" value="NEC89028.1"/>
    <property type="molecule type" value="Genomic_DNA"/>
</dbReference>
<feature type="transmembrane region" description="Helical" evidence="2">
    <location>
        <begin position="281"/>
        <end position="299"/>
    </location>
</feature>
<proteinExistence type="predicted"/>
<evidence type="ECO:0000256" key="1">
    <source>
        <dbReference type="SAM" id="MobiDB-lite"/>
    </source>
</evidence>
<keyword evidence="2" id="KW-1133">Transmembrane helix</keyword>